<proteinExistence type="predicted"/>
<comment type="caution">
    <text evidence="1">The sequence shown here is derived from an EMBL/GenBank/DDBJ whole genome shotgun (WGS) entry which is preliminary data.</text>
</comment>
<dbReference type="Proteomes" id="UP000034350">
    <property type="component" value="Unassembled WGS sequence"/>
</dbReference>
<dbReference type="AlphaFoldDB" id="A0A0F9WN72"/>
<evidence type="ECO:0000313" key="2">
    <source>
        <dbReference type="Proteomes" id="UP000034350"/>
    </source>
</evidence>
<dbReference type="VEuPathDB" id="MicrosporidiaDB:NCER_102609"/>
<organism evidence="1 2">
    <name type="scientific">Vairimorpha ceranae</name>
    <dbReference type="NCBI Taxonomy" id="40302"/>
    <lineage>
        <taxon>Eukaryota</taxon>
        <taxon>Fungi</taxon>
        <taxon>Fungi incertae sedis</taxon>
        <taxon>Microsporidia</taxon>
        <taxon>Nosematidae</taxon>
        <taxon>Vairimorpha</taxon>
    </lineage>
</organism>
<keyword evidence="2" id="KW-1185">Reference proteome</keyword>
<sequence>MWLEEVSFDLIATISNVDLAAVSNLCSKLRDLKAFGLYPKKINTIGGECSVVEIDESKFGKRKQNKGHKVERAWIVGAAERKSRKIILMNIENSNCLTLAAFCKRFIHKKSIVFNGC</sequence>
<name>A0A0F9WN72_9MICR</name>
<dbReference type="VEuPathDB" id="MicrosporidiaDB:AAJ76_6900011393"/>
<evidence type="ECO:0000313" key="1">
    <source>
        <dbReference type="EMBL" id="KKO74458.1"/>
    </source>
</evidence>
<evidence type="ECO:0008006" key="3">
    <source>
        <dbReference type="Google" id="ProtNLM"/>
    </source>
</evidence>
<dbReference type="RefSeq" id="XP_024330200.1">
    <property type="nucleotide sequence ID" value="XM_024476233.1"/>
</dbReference>
<dbReference type="GeneID" id="36321185"/>
<gene>
    <name evidence="1" type="ORF">AAJ76_6900011393</name>
</gene>
<accession>A0A0F9WN72</accession>
<dbReference type="OrthoDB" id="6052740at2759"/>
<dbReference type="EMBL" id="JPQZ01000069">
    <property type="protein sequence ID" value="KKO74458.1"/>
    <property type="molecule type" value="Genomic_DNA"/>
</dbReference>
<reference evidence="1 2" key="1">
    <citation type="journal article" date="2015" name="Environ. Microbiol.">
        <title>Genome analyses suggest the presence of polyploidy and recent human-driven expansions in eight global populations of the honeybee pathogen Nosema ceranae.</title>
        <authorList>
            <person name="Pelin A."/>
            <person name="Selman M."/>
            <person name="Aris-Brosou S."/>
            <person name="Farinelli L."/>
            <person name="Corradi N."/>
        </authorList>
    </citation>
    <scope>NUCLEOTIDE SEQUENCE [LARGE SCALE GENOMIC DNA]</scope>
    <source>
        <strain evidence="1 2">PA08 1199</strain>
    </source>
</reference>
<protein>
    <recommendedName>
        <fullName evidence="3">ISXO2-like transposase domain-containing protein</fullName>
    </recommendedName>
</protein>